<dbReference type="GeneID" id="83728996"/>
<organism evidence="3 4">
    <name type="scientific">Salinibacter ruber</name>
    <dbReference type="NCBI Taxonomy" id="146919"/>
    <lineage>
        <taxon>Bacteria</taxon>
        <taxon>Pseudomonadati</taxon>
        <taxon>Rhodothermota</taxon>
        <taxon>Rhodothermia</taxon>
        <taxon>Rhodothermales</taxon>
        <taxon>Salinibacteraceae</taxon>
        <taxon>Salinibacter</taxon>
    </lineage>
</organism>
<reference evidence="3" key="1">
    <citation type="submission" date="2022-08" db="EMBL/GenBank/DDBJ databases">
        <title>Genomic Encyclopedia of Type Strains, Phase V (KMG-V): Genome sequencing to study the core and pangenomes of soil and plant-associated prokaryotes.</title>
        <authorList>
            <person name="Whitman W."/>
        </authorList>
    </citation>
    <scope>NUCLEOTIDE SEQUENCE</scope>
    <source>
        <strain evidence="3">SP3049</strain>
    </source>
</reference>
<dbReference type="PANTHER" id="PTHR34406:SF1">
    <property type="entry name" value="PROTEIN YCEI"/>
    <property type="match status" value="1"/>
</dbReference>
<dbReference type="InterPro" id="IPR007372">
    <property type="entry name" value="Lipid/polyisoprenoid-bd_YceI"/>
</dbReference>
<dbReference type="RefSeq" id="WP_118829097.1">
    <property type="nucleotide sequence ID" value="NZ_CP030361.1"/>
</dbReference>
<dbReference type="Proteomes" id="UP001155057">
    <property type="component" value="Unassembled WGS sequence"/>
</dbReference>
<dbReference type="SUPFAM" id="SSF101874">
    <property type="entry name" value="YceI-like"/>
    <property type="match status" value="1"/>
</dbReference>
<dbReference type="EMBL" id="JANUAE010000001">
    <property type="protein sequence ID" value="MCS3708486.1"/>
    <property type="molecule type" value="Genomic_DNA"/>
</dbReference>
<dbReference type="PANTHER" id="PTHR34406">
    <property type="entry name" value="PROTEIN YCEI"/>
    <property type="match status" value="1"/>
</dbReference>
<evidence type="ECO:0000313" key="4">
    <source>
        <dbReference type="Proteomes" id="UP001155057"/>
    </source>
</evidence>
<dbReference type="SMART" id="SM00867">
    <property type="entry name" value="YceI"/>
    <property type="match status" value="1"/>
</dbReference>
<proteinExistence type="predicted"/>
<feature type="chain" id="PRO_5041114920" evidence="1">
    <location>
        <begin position="29"/>
        <end position="206"/>
    </location>
</feature>
<dbReference type="InterPro" id="IPR036761">
    <property type="entry name" value="TTHA0802/YceI-like_sf"/>
</dbReference>
<feature type="domain" description="Lipid/polyisoprenoid-binding YceI-like" evidence="2">
    <location>
        <begin position="32"/>
        <end position="197"/>
    </location>
</feature>
<evidence type="ECO:0000256" key="1">
    <source>
        <dbReference type="SAM" id="SignalP"/>
    </source>
</evidence>
<sequence>MRIVLRAAALLPLLTVGLVGLAGAPAQAQQVAATIDSTASLVHYTGTAPLHSWRGTSRSVQGKFVLRPRRPDSSRAVIRIPVASFDSGNSTRDSGMRDVTEADAYPFVTFRGTDFSPLTWGRGASGYRGGWAVSGELTFHGRTHPLRDTVSVEVAGDMVRARAEFDVSLTRFDVERPGFMGFTVGDTIRIDAQLAGPIAPDTLASR</sequence>
<accession>A0A9X2Q2X5</accession>
<comment type="caution">
    <text evidence="3">The sequence shown here is derived from an EMBL/GenBank/DDBJ whole genome shotgun (WGS) entry which is preliminary data.</text>
</comment>
<dbReference type="Pfam" id="PF04264">
    <property type="entry name" value="YceI"/>
    <property type="match status" value="1"/>
</dbReference>
<dbReference type="Gene3D" id="2.40.128.110">
    <property type="entry name" value="Lipid/polyisoprenoid-binding, YceI-like"/>
    <property type="match status" value="1"/>
</dbReference>
<evidence type="ECO:0000313" key="3">
    <source>
        <dbReference type="EMBL" id="MCS3708486.1"/>
    </source>
</evidence>
<dbReference type="AlphaFoldDB" id="A0A9X2Q2X5"/>
<gene>
    <name evidence="3" type="ORF">GGP61_000073</name>
</gene>
<protein>
    <submittedName>
        <fullName evidence="3">Polyisoprenoid-binding protein YceI</fullName>
    </submittedName>
</protein>
<feature type="signal peptide" evidence="1">
    <location>
        <begin position="1"/>
        <end position="28"/>
    </location>
</feature>
<keyword evidence="1" id="KW-0732">Signal</keyword>
<evidence type="ECO:0000259" key="2">
    <source>
        <dbReference type="SMART" id="SM00867"/>
    </source>
</evidence>
<name>A0A9X2Q2X5_9BACT</name>